<keyword evidence="7" id="KW-1133">Transmembrane helix</keyword>
<evidence type="ECO:0000313" key="8">
    <source>
        <dbReference type="EMBL" id="PMD61196.1"/>
    </source>
</evidence>
<evidence type="ECO:0000256" key="1">
    <source>
        <dbReference type="ARBA" id="ARBA00010617"/>
    </source>
</evidence>
<dbReference type="STRING" id="1095630.A0A2J6TDT9"/>
<comment type="similarity">
    <text evidence="1">Belongs to the cytochrome P450 family.</text>
</comment>
<keyword evidence="9" id="KW-1185">Reference proteome</keyword>
<keyword evidence="3" id="KW-0479">Metal-binding</keyword>
<keyword evidence="5" id="KW-0408">Iron</keyword>
<dbReference type="Gene3D" id="1.10.630.10">
    <property type="entry name" value="Cytochrome P450"/>
    <property type="match status" value="1"/>
</dbReference>
<dbReference type="GO" id="GO:0016705">
    <property type="term" value="F:oxidoreductase activity, acting on paired donors, with incorporation or reduction of molecular oxygen"/>
    <property type="evidence" value="ECO:0007669"/>
    <property type="project" value="InterPro"/>
</dbReference>
<evidence type="ECO:0000256" key="5">
    <source>
        <dbReference type="ARBA" id="ARBA00023004"/>
    </source>
</evidence>
<dbReference type="InterPro" id="IPR001128">
    <property type="entry name" value="Cyt_P450"/>
</dbReference>
<accession>A0A2J6TDT9</accession>
<dbReference type="GO" id="GO:0004497">
    <property type="term" value="F:monooxygenase activity"/>
    <property type="evidence" value="ECO:0007669"/>
    <property type="project" value="UniProtKB-KW"/>
</dbReference>
<evidence type="ECO:0000256" key="3">
    <source>
        <dbReference type="ARBA" id="ARBA00022723"/>
    </source>
</evidence>
<name>A0A2J6TDT9_9HELO</name>
<proteinExistence type="inferred from homology"/>
<dbReference type="InterPro" id="IPR036396">
    <property type="entry name" value="Cyt_P450_sf"/>
</dbReference>
<dbReference type="AlphaFoldDB" id="A0A2J6TDT9"/>
<dbReference type="PANTHER" id="PTHR24291">
    <property type="entry name" value="CYTOCHROME P450 FAMILY 4"/>
    <property type="match status" value="1"/>
</dbReference>
<keyword evidence="2" id="KW-0349">Heme</keyword>
<dbReference type="InParanoid" id="A0A2J6TDT9"/>
<dbReference type="PANTHER" id="PTHR24291:SF50">
    <property type="entry name" value="BIFUNCTIONAL ALBAFLAVENONE MONOOXYGENASE_TERPENE SYNTHASE"/>
    <property type="match status" value="1"/>
</dbReference>
<dbReference type="Pfam" id="PF00067">
    <property type="entry name" value="p450"/>
    <property type="match status" value="1"/>
</dbReference>
<gene>
    <name evidence="8" type="ORF">K444DRAFT_611463</name>
</gene>
<feature type="transmembrane region" description="Helical" evidence="7">
    <location>
        <begin position="15"/>
        <end position="35"/>
    </location>
</feature>
<dbReference type="GO" id="GO:0005506">
    <property type="term" value="F:iron ion binding"/>
    <property type="evidence" value="ECO:0007669"/>
    <property type="project" value="InterPro"/>
</dbReference>
<dbReference type="GeneID" id="36588022"/>
<dbReference type="Proteomes" id="UP000235371">
    <property type="component" value="Unassembled WGS sequence"/>
</dbReference>
<sequence length="492" mass="56482">MLTKEMLSPYLPVNWSWLLLTAVVAYSSFWILKFIQHRRSYHNLPTPPHSLLYGNIPQLLEARKKFPPDMHPLAYFTSIAQTYNMRGLFYLDTYPIAELIVVIIDPDVAKQIQTSPKTFTRHPEALRFLKDVLGAKGIFFALGETWSRTRGWFKPAFSMSHLLTLVPGGILEETLVFKEILTELSASKRKFRMFDLLQRLTFDLIGRTVADVRTRSQTEYSAVQVWHSNAIRAVPDKGNSIWKRLAKTIIFYWSIRNLDKHLLKMIRDKYKNGRENDRDMSILDLALRGYSRDKGTLDDGNMARVDLDPEFMEIALDNAKTFYAAGADSTPYVLGYIYYHLTKNPKILSRVRAEHNQVSGNHIETTLSNIKAKPHLLNDLPFTQAILKESLRLHHIGAIPRKAVPGSTATFEGRTYPIDHHMLLILGGCHPARSSLFLLPEHLRSRSLPTTRFPPRFEVGIYAIRERAQRLYRPATGSIRDENCACFDAEVL</sequence>
<dbReference type="RefSeq" id="XP_024738100.1">
    <property type="nucleotide sequence ID" value="XM_024879945.1"/>
</dbReference>
<organism evidence="8 9">
    <name type="scientific">Hyaloscypha bicolor E</name>
    <dbReference type="NCBI Taxonomy" id="1095630"/>
    <lineage>
        <taxon>Eukaryota</taxon>
        <taxon>Fungi</taxon>
        <taxon>Dikarya</taxon>
        <taxon>Ascomycota</taxon>
        <taxon>Pezizomycotina</taxon>
        <taxon>Leotiomycetes</taxon>
        <taxon>Helotiales</taxon>
        <taxon>Hyaloscyphaceae</taxon>
        <taxon>Hyaloscypha</taxon>
        <taxon>Hyaloscypha bicolor</taxon>
    </lineage>
</organism>
<reference evidence="8 9" key="1">
    <citation type="submission" date="2016-04" db="EMBL/GenBank/DDBJ databases">
        <title>A degradative enzymes factory behind the ericoid mycorrhizal symbiosis.</title>
        <authorList>
            <consortium name="DOE Joint Genome Institute"/>
            <person name="Martino E."/>
            <person name="Morin E."/>
            <person name="Grelet G."/>
            <person name="Kuo A."/>
            <person name="Kohler A."/>
            <person name="Daghino S."/>
            <person name="Barry K."/>
            <person name="Choi C."/>
            <person name="Cichocki N."/>
            <person name="Clum A."/>
            <person name="Copeland A."/>
            <person name="Hainaut M."/>
            <person name="Haridas S."/>
            <person name="Labutti K."/>
            <person name="Lindquist E."/>
            <person name="Lipzen A."/>
            <person name="Khouja H.-R."/>
            <person name="Murat C."/>
            <person name="Ohm R."/>
            <person name="Olson A."/>
            <person name="Spatafora J."/>
            <person name="Veneault-Fourrey C."/>
            <person name="Henrissat B."/>
            <person name="Grigoriev I."/>
            <person name="Martin F."/>
            <person name="Perotto S."/>
        </authorList>
    </citation>
    <scope>NUCLEOTIDE SEQUENCE [LARGE SCALE GENOMIC DNA]</scope>
    <source>
        <strain evidence="8 9">E</strain>
    </source>
</reference>
<keyword evidence="6" id="KW-0503">Monooxygenase</keyword>
<evidence type="ECO:0000256" key="7">
    <source>
        <dbReference type="SAM" id="Phobius"/>
    </source>
</evidence>
<protein>
    <submittedName>
        <fullName evidence="8">Cytochrome P450</fullName>
    </submittedName>
</protein>
<dbReference type="GO" id="GO:0020037">
    <property type="term" value="F:heme binding"/>
    <property type="evidence" value="ECO:0007669"/>
    <property type="project" value="InterPro"/>
</dbReference>
<dbReference type="OrthoDB" id="10029320at2759"/>
<evidence type="ECO:0000313" key="9">
    <source>
        <dbReference type="Proteomes" id="UP000235371"/>
    </source>
</evidence>
<dbReference type="EMBL" id="KZ613786">
    <property type="protein sequence ID" value="PMD61196.1"/>
    <property type="molecule type" value="Genomic_DNA"/>
</dbReference>
<evidence type="ECO:0000256" key="6">
    <source>
        <dbReference type="ARBA" id="ARBA00023033"/>
    </source>
</evidence>
<evidence type="ECO:0000256" key="2">
    <source>
        <dbReference type="ARBA" id="ARBA00022617"/>
    </source>
</evidence>
<evidence type="ECO:0000256" key="4">
    <source>
        <dbReference type="ARBA" id="ARBA00023002"/>
    </source>
</evidence>
<dbReference type="InterPro" id="IPR050196">
    <property type="entry name" value="Cytochrome_P450_Monoox"/>
</dbReference>
<keyword evidence="7" id="KW-0812">Transmembrane</keyword>
<keyword evidence="7" id="KW-0472">Membrane</keyword>
<dbReference type="SUPFAM" id="SSF48264">
    <property type="entry name" value="Cytochrome P450"/>
    <property type="match status" value="1"/>
</dbReference>
<keyword evidence="4" id="KW-0560">Oxidoreductase</keyword>